<organism evidence="2 3">
    <name type="scientific">Diatraea saccharalis</name>
    <name type="common">sugarcane borer</name>
    <dbReference type="NCBI Taxonomy" id="40085"/>
    <lineage>
        <taxon>Eukaryota</taxon>
        <taxon>Metazoa</taxon>
        <taxon>Ecdysozoa</taxon>
        <taxon>Arthropoda</taxon>
        <taxon>Hexapoda</taxon>
        <taxon>Insecta</taxon>
        <taxon>Pterygota</taxon>
        <taxon>Neoptera</taxon>
        <taxon>Endopterygota</taxon>
        <taxon>Lepidoptera</taxon>
        <taxon>Glossata</taxon>
        <taxon>Ditrysia</taxon>
        <taxon>Pyraloidea</taxon>
        <taxon>Crambidae</taxon>
        <taxon>Crambinae</taxon>
        <taxon>Diatraea</taxon>
    </lineage>
</organism>
<dbReference type="AlphaFoldDB" id="A0A9N9RE13"/>
<dbReference type="OrthoDB" id="8194504at2759"/>
<dbReference type="EMBL" id="OU893338">
    <property type="protein sequence ID" value="CAG9794887.1"/>
    <property type="molecule type" value="Genomic_DNA"/>
</dbReference>
<accession>A0A9N9RE13</accession>
<evidence type="ECO:0000313" key="2">
    <source>
        <dbReference type="EMBL" id="CAG9794887.1"/>
    </source>
</evidence>
<evidence type="ECO:0000313" key="3">
    <source>
        <dbReference type="Proteomes" id="UP001153714"/>
    </source>
</evidence>
<keyword evidence="1" id="KW-0732">Signal</keyword>
<dbReference type="Proteomes" id="UP001153714">
    <property type="component" value="Chromosome 7"/>
</dbReference>
<reference evidence="2" key="1">
    <citation type="submission" date="2021-12" db="EMBL/GenBank/DDBJ databases">
        <authorList>
            <person name="King R."/>
        </authorList>
    </citation>
    <scope>NUCLEOTIDE SEQUENCE</scope>
</reference>
<name>A0A9N9RE13_9NEOP</name>
<evidence type="ECO:0000256" key="1">
    <source>
        <dbReference type="SAM" id="SignalP"/>
    </source>
</evidence>
<proteinExistence type="predicted"/>
<feature type="chain" id="PRO_5040190526" evidence="1">
    <location>
        <begin position="18"/>
        <end position="122"/>
    </location>
</feature>
<keyword evidence="3" id="KW-1185">Reference proteome</keyword>
<sequence length="122" mass="13916">MTPLVLLFALALGHVTAGVVELNCSDNATCIEHMLKQTARSLRQQKTVKLFDTITIEPLKRRQARSHDGPLARFSKSHAFSFDWNDFEFRLTRPEGRSDVLDLEVYESRDAKGKSNILRDLN</sequence>
<protein>
    <submittedName>
        <fullName evidence="2">Uncharacterized protein</fullName>
    </submittedName>
</protein>
<reference evidence="2" key="2">
    <citation type="submission" date="2022-10" db="EMBL/GenBank/DDBJ databases">
        <authorList>
            <consortium name="ENA_rothamsted_submissions"/>
            <consortium name="culmorum"/>
            <person name="King R."/>
        </authorList>
    </citation>
    <scope>NUCLEOTIDE SEQUENCE</scope>
</reference>
<feature type="signal peptide" evidence="1">
    <location>
        <begin position="1"/>
        <end position="17"/>
    </location>
</feature>
<gene>
    <name evidence="2" type="ORF">DIATSA_LOCUS12229</name>
</gene>